<keyword evidence="1" id="KW-1133">Transmembrane helix</keyword>
<evidence type="ECO:0000256" key="1">
    <source>
        <dbReference type="SAM" id="Phobius"/>
    </source>
</evidence>
<gene>
    <name evidence="3" type="ORF">DFR61_11435</name>
    <name evidence="2" type="ORF">NCTC10597_02493</name>
</gene>
<feature type="transmembrane region" description="Helical" evidence="1">
    <location>
        <begin position="37"/>
        <end position="59"/>
    </location>
</feature>
<dbReference type="Proteomes" id="UP000294641">
    <property type="component" value="Unassembled WGS sequence"/>
</dbReference>
<evidence type="ECO:0000313" key="5">
    <source>
        <dbReference type="Proteomes" id="UP000294641"/>
    </source>
</evidence>
<protein>
    <submittedName>
        <fullName evidence="2">Uncharacterized protein</fullName>
    </submittedName>
</protein>
<keyword evidence="5" id="KW-1185">Reference proteome</keyword>
<dbReference type="EMBL" id="SNZG01000014">
    <property type="protein sequence ID" value="TDR38816.1"/>
    <property type="molecule type" value="Genomic_DNA"/>
</dbReference>
<keyword evidence="1" id="KW-0472">Membrane</keyword>
<dbReference type="Proteomes" id="UP000254330">
    <property type="component" value="Unassembled WGS sequence"/>
</dbReference>
<organism evidence="2 4">
    <name type="scientific">Kurthia zopfii</name>
    <dbReference type="NCBI Taxonomy" id="1650"/>
    <lineage>
        <taxon>Bacteria</taxon>
        <taxon>Bacillati</taxon>
        <taxon>Bacillota</taxon>
        <taxon>Bacilli</taxon>
        <taxon>Bacillales</taxon>
        <taxon>Caryophanaceae</taxon>
        <taxon>Kurthia</taxon>
    </lineage>
</organism>
<evidence type="ECO:0000313" key="4">
    <source>
        <dbReference type="Proteomes" id="UP000254330"/>
    </source>
</evidence>
<reference evidence="3 5" key="2">
    <citation type="submission" date="2019-03" db="EMBL/GenBank/DDBJ databases">
        <title>Genomic Encyclopedia of Type Strains, Phase IV (KMG-IV): sequencing the most valuable type-strain genomes for metagenomic binning, comparative biology and taxonomic classification.</title>
        <authorList>
            <person name="Goeker M."/>
        </authorList>
    </citation>
    <scope>NUCLEOTIDE SEQUENCE [LARGE SCALE GENOMIC DNA]</scope>
    <source>
        <strain evidence="3 5">DSM 20580</strain>
    </source>
</reference>
<evidence type="ECO:0000313" key="2">
    <source>
        <dbReference type="EMBL" id="STX10722.1"/>
    </source>
</evidence>
<dbReference type="AlphaFoldDB" id="A0A2U3AD77"/>
<sequence length="73" mass="8505">MYNKLKNVRFILQYFGVLVPILLLALTFSPFTEDFSVTMLLIIIIVFTLISTIYSFIVVRDITDNLESENKKK</sequence>
<feature type="transmembrane region" description="Helical" evidence="1">
    <location>
        <begin position="12"/>
        <end position="31"/>
    </location>
</feature>
<name>A0A2U3AD77_9BACL</name>
<proteinExistence type="predicted"/>
<reference evidence="2 4" key="1">
    <citation type="submission" date="2018-06" db="EMBL/GenBank/DDBJ databases">
        <authorList>
            <consortium name="Pathogen Informatics"/>
            <person name="Doyle S."/>
        </authorList>
    </citation>
    <scope>NUCLEOTIDE SEQUENCE [LARGE SCALE GENOMIC DNA]</scope>
    <source>
        <strain evidence="2 4">NCTC10597</strain>
    </source>
</reference>
<evidence type="ECO:0000313" key="3">
    <source>
        <dbReference type="EMBL" id="TDR38816.1"/>
    </source>
</evidence>
<comment type="caution">
    <text evidence="2">The sequence shown here is derived from an EMBL/GenBank/DDBJ whole genome shotgun (WGS) entry which is preliminary data.</text>
</comment>
<keyword evidence="1" id="KW-0812">Transmembrane</keyword>
<dbReference type="EMBL" id="UGNP01000001">
    <property type="protein sequence ID" value="STX10722.1"/>
    <property type="molecule type" value="Genomic_DNA"/>
</dbReference>
<accession>A0A2U3AD77</accession>